<feature type="domain" description="AP2/ERF" evidence="8">
    <location>
        <begin position="256"/>
        <end position="316"/>
    </location>
</feature>
<dbReference type="GO" id="GO:0003677">
    <property type="term" value="F:DNA binding"/>
    <property type="evidence" value="ECO:0007669"/>
    <property type="project" value="UniProtKB-KW"/>
</dbReference>
<keyword evidence="6" id="KW-0539">Nucleus</keyword>
<comment type="caution">
    <text evidence="9">The sequence shown here is derived from an EMBL/GenBank/DDBJ whole genome shotgun (WGS) entry which is preliminary data.</text>
</comment>
<evidence type="ECO:0000313" key="9">
    <source>
        <dbReference type="EMBL" id="KAL3503460.1"/>
    </source>
</evidence>
<dbReference type="PROSITE" id="PS51032">
    <property type="entry name" value="AP2_ERF"/>
    <property type="match status" value="4"/>
</dbReference>
<evidence type="ECO:0000256" key="5">
    <source>
        <dbReference type="ARBA" id="ARBA00023163"/>
    </source>
</evidence>
<evidence type="ECO:0000256" key="6">
    <source>
        <dbReference type="ARBA" id="ARBA00023242"/>
    </source>
</evidence>
<feature type="domain" description="AP2/ERF" evidence="8">
    <location>
        <begin position="93"/>
        <end position="151"/>
    </location>
</feature>
<name>A0ABD2YB72_9GENT</name>
<organism evidence="9 10">
    <name type="scientific">Cinchona calisaya</name>
    <dbReference type="NCBI Taxonomy" id="153742"/>
    <lineage>
        <taxon>Eukaryota</taxon>
        <taxon>Viridiplantae</taxon>
        <taxon>Streptophyta</taxon>
        <taxon>Embryophyta</taxon>
        <taxon>Tracheophyta</taxon>
        <taxon>Spermatophyta</taxon>
        <taxon>Magnoliopsida</taxon>
        <taxon>eudicotyledons</taxon>
        <taxon>Gunneridae</taxon>
        <taxon>Pentapetalae</taxon>
        <taxon>asterids</taxon>
        <taxon>lamiids</taxon>
        <taxon>Gentianales</taxon>
        <taxon>Rubiaceae</taxon>
        <taxon>Cinchonoideae</taxon>
        <taxon>Cinchoneae</taxon>
        <taxon>Cinchona</taxon>
    </lineage>
</organism>
<dbReference type="PRINTS" id="PR00367">
    <property type="entry name" value="ETHRSPELEMNT"/>
</dbReference>
<keyword evidence="2" id="KW-0936">Ethylene signaling pathway</keyword>
<accession>A0ABD2YB72</accession>
<evidence type="ECO:0000259" key="8">
    <source>
        <dbReference type="PROSITE" id="PS51032"/>
    </source>
</evidence>
<comment type="subcellular location">
    <subcellularLocation>
        <location evidence="1">Nucleus</location>
    </subcellularLocation>
</comment>
<dbReference type="InterPro" id="IPR016177">
    <property type="entry name" value="DNA-bd_dom_sf"/>
</dbReference>
<evidence type="ECO:0000256" key="2">
    <source>
        <dbReference type="ARBA" id="ARBA00022745"/>
    </source>
</evidence>
<dbReference type="CDD" id="cd00018">
    <property type="entry name" value="AP2"/>
    <property type="match status" value="2"/>
</dbReference>
<dbReference type="PANTHER" id="PTHR31677:SF222">
    <property type="entry name" value="AP2_ERF DOMAIN-CONTAINING TRANSCRIPTION FACTOR"/>
    <property type="match status" value="1"/>
</dbReference>
<keyword evidence="5" id="KW-0804">Transcription</keyword>
<feature type="domain" description="AP2/ERF" evidence="8">
    <location>
        <begin position="172"/>
        <end position="231"/>
    </location>
</feature>
<dbReference type="GO" id="GO:0009873">
    <property type="term" value="P:ethylene-activated signaling pathway"/>
    <property type="evidence" value="ECO:0007669"/>
    <property type="project" value="UniProtKB-KW"/>
</dbReference>
<evidence type="ECO:0000256" key="1">
    <source>
        <dbReference type="ARBA" id="ARBA00004123"/>
    </source>
</evidence>
<gene>
    <name evidence="9" type="ORF">ACH5RR_037909</name>
</gene>
<feature type="domain" description="AP2/ERF" evidence="8">
    <location>
        <begin position="14"/>
        <end position="53"/>
    </location>
</feature>
<dbReference type="AlphaFoldDB" id="A0ABD2YB72"/>
<protein>
    <recommendedName>
        <fullName evidence="8">AP2/ERF domain-containing protein</fullName>
    </recommendedName>
</protein>
<dbReference type="InterPro" id="IPR036955">
    <property type="entry name" value="AP2/ERF_dom_sf"/>
</dbReference>
<dbReference type="PANTHER" id="PTHR31677">
    <property type="entry name" value="AP2 DOMAIN CLASS TRANSCRIPTION FACTOR"/>
    <property type="match status" value="1"/>
</dbReference>
<proteinExistence type="predicted"/>
<dbReference type="EMBL" id="JBJUIK010000015">
    <property type="protein sequence ID" value="KAL3503460.1"/>
    <property type="molecule type" value="Genomic_DNA"/>
</dbReference>
<feature type="region of interest" description="Disordered" evidence="7">
    <location>
        <begin position="378"/>
        <end position="408"/>
    </location>
</feature>
<dbReference type="Gene3D" id="3.30.730.10">
    <property type="entry name" value="AP2/ERF domain"/>
    <property type="match status" value="4"/>
</dbReference>
<dbReference type="GO" id="GO:0005634">
    <property type="term" value="C:nucleus"/>
    <property type="evidence" value="ECO:0007669"/>
    <property type="project" value="UniProtKB-SubCell"/>
</dbReference>
<dbReference type="InterPro" id="IPR001471">
    <property type="entry name" value="AP2/ERF_dom"/>
</dbReference>
<keyword evidence="10" id="KW-1185">Reference proteome</keyword>
<dbReference type="SMART" id="SM00380">
    <property type="entry name" value="AP2"/>
    <property type="match status" value="4"/>
</dbReference>
<evidence type="ECO:0000313" key="10">
    <source>
        <dbReference type="Proteomes" id="UP001630127"/>
    </source>
</evidence>
<evidence type="ECO:0000256" key="4">
    <source>
        <dbReference type="ARBA" id="ARBA00023125"/>
    </source>
</evidence>
<dbReference type="SUPFAM" id="SSF54171">
    <property type="entry name" value="DNA-binding domain"/>
    <property type="match status" value="4"/>
</dbReference>
<sequence>MTYRRSLAEKSRERLTGIRRTKSGKYGAVIRDRIKKKQVWLGSFKNSEEAANAIFSRRCEFNEQLKTRQAVQLQPTVCEESSRKDSAGKLREILTGIRRTKSEKYGAVISDRIEKKQVWLGSFNDAEEVANAHLSKRYEFDEQLKTGLAVQLQPTVCEESCRTDAVEKSRERFTGIRRTKSGKYGAVIRDRIKKKQVWLGSFNNAEEAANAISSKKCEFDELKARQAVQLQPTLCQESGCINMTQRGGSGEKSGERLRGAFRRPDGKYTSEVKDPIRKKRIWLGTFRTAEEASSAYLSKKREFQEQLKAKDVVQCQPTLSQEFDHGNMTYKRDLGEKSREMFGKYNSTIEEAANAYCSKQLELKDRLGVQHISCHKSELESSHESPSSVPEKEALASRSSPDLRGSESETCNANALEIIKVENKDGCIMGLFKPFPSSKGVNVRSECFIPILDNNGFLLGEFSKLDDLSICHNEDN</sequence>
<evidence type="ECO:0000256" key="3">
    <source>
        <dbReference type="ARBA" id="ARBA00023015"/>
    </source>
</evidence>
<keyword evidence="4" id="KW-0238">DNA-binding</keyword>
<keyword evidence="3" id="KW-0805">Transcription regulation</keyword>
<evidence type="ECO:0000256" key="7">
    <source>
        <dbReference type="SAM" id="MobiDB-lite"/>
    </source>
</evidence>
<reference evidence="9 10" key="1">
    <citation type="submission" date="2024-11" db="EMBL/GenBank/DDBJ databases">
        <title>A near-complete genome assembly of Cinchona calisaya.</title>
        <authorList>
            <person name="Lian D.C."/>
            <person name="Zhao X.W."/>
            <person name="Wei L."/>
        </authorList>
    </citation>
    <scope>NUCLEOTIDE SEQUENCE [LARGE SCALE GENOMIC DNA]</scope>
    <source>
        <tissue evidence="9">Nenye</tissue>
    </source>
</reference>
<dbReference type="Proteomes" id="UP001630127">
    <property type="component" value="Unassembled WGS sequence"/>
</dbReference>